<dbReference type="Gene3D" id="1.20.58.80">
    <property type="entry name" value="Phosphotransferase system, lactose/cellobiose-type IIA subunit"/>
    <property type="match status" value="1"/>
</dbReference>
<dbReference type="InterPro" id="IPR001300">
    <property type="entry name" value="Peptidase_C2_calpain_cat"/>
</dbReference>
<feature type="domain" description="Calpain catalytic" evidence="6">
    <location>
        <begin position="286"/>
        <end position="602"/>
    </location>
</feature>
<comment type="caution">
    <text evidence="7">The sequence shown here is derived from an EMBL/GenBank/DDBJ whole genome shotgun (WGS) entry which is preliminary data.</text>
</comment>
<evidence type="ECO:0000313" key="8">
    <source>
        <dbReference type="Proteomes" id="UP001224775"/>
    </source>
</evidence>
<dbReference type="InterPro" id="IPR051297">
    <property type="entry name" value="PalB/RIM13"/>
</dbReference>
<dbReference type="AlphaFoldDB" id="A0AAD8YMJ4"/>
<keyword evidence="1 4" id="KW-0645">Protease</keyword>
<accession>A0AAD8YMJ4</accession>
<dbReference type="InterPro" id="IPR036213">
    <property type="entry name" value="Calpain_III_sf"/>
</dbReference>
<evidence type="ECO:0000256" key="5">
    <source>
        <dbReference type="SAM" id="Coils"/>
    </source>
</evidence>
<dbReference type="SMART" id="SM00230">
    <property type="entry name" value="CysPc"/>
    <property type="match status" value="1"/>
</dbReference>
<name>A0AAD8YMJ4_9STRA</name>
<evidence type="ECO:0000256" key="2">
    <source>
        <dbReference type="ARBA" id="ARBA00022801"/>
    </source>
</evidence>
<proteinExistence type="predicted"/>
<gene>
    <name evidence="7" type="ORF">QTG54_001834</name>
</gene>
<dbReference type="Gene3D" id="2.60.120.380">
    <property type="match status" value="1"/>
</dbReference>
<dbReference type="CDD" id="cd00044">
    <property type="entry name" value="CysPc"/>
    <property type="match status" value="1"/>
</dbReference>
<evidence type="ECO:0000259" key="6">
    <source>
        <dbReference type="PROSITE" id="PS50203"/>
    </source>
</evidence>
<feature type="active site" evidence="4">
    <location>
        <position position="341"/>
    </location>
</feature>
<dbReference type="InterPro" id="IPR038765">
    <property type="entry name" value="Papain-like_cys_pep_sf"/>
</dbReference>
<feature type="coiled-coil region" evidence="5">
    <location>
        <begin position="212"/>
        <end position="239"/>
    </location>
</feature>
<reference evidence="7" key="1">
    <citation type="submission" date="2023-06" db="EMBL/GenBank/DDBJ databases">
        <title>Survivors Of The Sea: Transcriptome response of Skeletonema marinoi to long-term dormancy.</title>
        <authorList>
            <person name="Pinder M.I.M."/>
            <person name="Kourtchenko O."/>
            <person name="Robertson E.K."/>
            <person name="Larsson T."/>
            <person name="Maumus F."/>
            <person name="Osuna-Cruz C.M."/>
            <person name="Vancaester E."/>
            <person name="Stenow R."/>
            <person name="Vandepoele K."/>
            <person name="Ploug H."/>
            <person name="Bruchert V."/>
            <person name="Godhe A."/>
            <person name="Topel M."/>
        </authorList>
    </citation>
    <scope>NUCLEOTIDE SEQUENCE</scope>
    <source>
        <strain evidence="7">R05AC</strain>
    </source>
</reference>
<dbReference type="GO" id="GO:0004198">
    <property type="term" value="F:calcium-dependent cysteine-type endopeptidase activity"/>
    <property type="evidence" value="ECO:0007669"/>
    <property type="project" value="InterPro"/>
</dbReference>
<feature type="active site" evidence="4">
    <location>
        <position position="543"/>
    </location>
</feature>
<keyword evidence="3 4" id="KW-0788">Thiol protease</keyword>
<dbReference type="PANTHER" id="PTHR46143">
    <property type="entry name" value="CALPAIN-7"/>
    <property type="match status" value="1"/>
</dbReference>
<dbReference type="Pfam" id="PF00648">
    <property type="entry name" value="Peptidase_C2"/>
    <property type="match status" value="1"/>
</dbReference>
<dbReference type="SUPFAM" id="SSF49758">
    <property type="entry name" value="Calpain large subunit, middle domain (domain III)"/>
    <property type="match status" value="2"/>
</dbReference>
<dbReference type="SMART" id="SM00720">
    <property type="entry name" value="calpain_III"/>
    <property type="match status" value="1"/>
</dbReference>
<evidence type="ECO:0000256" key="4">
    <source>
        <dbReference type="PROSITE-ProRule" id="PRU00239"/>
    </source>
</evidence>
<keyword evidence="8" id="KW-1185">Reference proteome</keyword>
<dbReference type="SUPFAM" id="SSF54001">
    <property type="entry name" value="Cysteine proteinases"/>
    <property type="match status" value="1"/>
</dbReference>
<dbReference type="InterPro" id="IPR036181">
    <property type="entry name" value="MIT_dom_sf"/>
</dbReference>
<keyword evidence="5" id="KW-0175">Coiled coil</keyword>
<dbReference type="InterPro" id="IPR022683">
    <property type="entry name" value="Calpain_III"/>
</dbReference>
<evidence type="ECO:0000256" key="3">
    <source>
        <dbReference type="ARBA" id="ARBA00022807"/>
    </source>
</evidence>
<sequence>MAVLDEAFGLLKDSKMLEGKASMDPSLLDQSPSAIIEQSADKMFEACYLMKQHLRTLSQGDNNRHILEKNITEYEHKADLLRQRAVELDLMEHGQNQNIFVASSTTPSVTIFEDTHLHSVDGPATMPNASDRTDGNAATSTAEEAKKIFAIAINYDENKNIDQAIDNYVNTAGLYLKAVKILQETDNNNGSIQRGGIETSESSISLESHKVLASWKQRIEEILDRVEELKKLKHNGEDSEHEKQESNLTSYELDVLVRSSQLTSRVFLPWSDKKAKIYDFSPPQKFVDPDGKLELSEKQKADFYKWARPEEVMGMRSSMRSVKMIDKISPYTIKQHCVSDCSFIAGLCISAAYEKRLEGRRLVSSLIYPQDSNGTPIYNPQGVYMVKLWLNGVARQVIVDDYLPVDNEGRLLCSHTDAVEENKSNLEMWVPILEKAYMKMCGGYDFPGSNSGVDLFSLTGWIPEKLFLPEDSNDIKDFETPIERCWERVFGASSSNDCLITMATSKDLTEEQASSVGLHTDHAYAVLKIMKSSNGTRLLQLKNPWARSGWNKTYSAVEVDANSRRKLDCDADAAAECDGGVFWITWTDATIYLRNIHMSWNPELLPFKNISHGLWKAEDGPKDDLFYVSDNPQFTITFSKDAVEKNATVWVLLSRHVTKQEQKGSEAEGYLAADVHRIKNSTQRVYYPDGDSCILTGGYTNNQHNLIRYDANGPEDRLLSIVLRQYNKSIDLGFTLSCYCTEAFRLGRPAKEMALYRTLRGKWELRGNSHRHSLEIGSAGGPPHSGSFGSNPQWKIKVLEENTKMQFKCKAGKNLAINMVLVKTTRKRIHNLHEQLLIDTGYRFGFSVSNVVSLPPGMYSLVASTTEVGGIGSFVLQVLSSSEQIEISEIV</sequence>
<dbReference type="EC" id="3.4.22.-" evidence="7"/>
<keyword evidence="2 4" id="KW-0378">Hydrolase</keyword>
<dbReference type="SUPFAM" id="SSF116846">
    <property type="entry name" value="MIT domain"/>
    <property type="match status" value="1"/>
</dbReference>
<protein>
    <submittedName>
        <fullName evidence="7">Calpain</fullName>
        <ecNumber evidence="7">3.4.22.-</ecNumber>
    </submittedName>
</protein>
<dbReference type="PROSITE" id="PS50203">
    <property type="entry name" value="CALPAIN_CAT"/>
    <property type="match status" value="1"/>
</dbReference>
<feature type="active site" evidence="4">
    <location>
        <position position="522"/>
    </location>
</feature>
<evidence type="ECO:0000313" key="7">
    <source>
        <dbReference type="EMBL" id="KAK1747871.1"/>
    </source>
</evidence>
<dbReference type="GO" id="GO:0006508">
    <property type="term" value="P:proteolysis"/>
    <property type="evidence" value="ECO:0007669"/>
    <property type="project" value="UniProtKB-KW"/>
</dbReference>
<dbReference type="PANTHER" id="PTHR46143:SF1">
    <property type="entry name" value="CALPAIN-7"/>
    <property type="match status" value="1"/>
</dbReference>
<organism evidence="7 8">
    <name type="scientific">Skeletonema marinoi</name>
    <dbReference type="NCBI Taxonomy" id="267567"/>
    <lineage>
        <taxon>Eukaryota</taxon>
        <taxon>Sar</taxon>
        <taxon>Stramenopiles</taxon>
        <taxon>Ochrophyta</taxon>
        <taxon>Bacillariophyta</taxon>
        <taxon>Coscinodiscophyceae</taxon>
        <taxon>Thalassiosirophycidae</taxon>
        <taxon>Thalassiosirales</taxon>
        <taxon>Skeletonemataceae</taxon>
        <taxon>Skeletonema</taxon>
        <taxon>Skeletonema marinoi-dohrnii complex</taxon>
    </lineage>
</organism>
<evidence type="ECO:0000256" key="1">
    <source>
        <dbReference type="ARBA" id="ARBA00022670"/>
    </source>
</evidence>
<dbReference type="EMBL" id="JATAAI010000002">
    <property type="protein sequence ID" value="KAK1747871.1"/>
    <property type="molecule type" value="Genomic_DNA"/>
</dbReference>
<dbReference type="Gene3D" id="3.90.70.10">
    <property type="entry name" value="Cysteine proteinases"/>
    <property type="match status" value="1"/>
</dbReference>
<dbReference type="Proteomes" id="UP001224775">
    <property type="component" value="Unassembled WGS sequence"/>
</dbReference>